<name>A0A0C9XXE6_9AGAR</name>
<dbReference type="AlphaFoldDB" id="A0A0C9XXE6"/>
<reference evidence="1 2" key="1">
    <citation type="submission" date="2014-04" db="EMBL/GenBank/DDBJ databases">
        <authorList>
            <consortium name="DOE Joint Genome Institute"/>
            <person name="Kuo A."/>
            <person name="Kohler A."/>
            <person name="Nagy L.G."/>
            <person name="Floudas D."/>
            <person name="Copeland A."/>
            <person name="Barry K.W."/>
            <person name="Cichocki N."/>
            <person name="Veneault-Fourrey C."/>
            <person name="LaButti K."/>
            <person name="Lindquist E.A."/>
            <person name="Lipzen A."/>
            <person name="Lundell T."/>
            <person name="Morin E."/>
            <person name="Murat C."/>
            <person name="Sun H."/>
            <person name="Tunlid A."/>
            <person name="Henrissat B."/>
            <person name="Grigoriev I.V."/>
            <person name="Hibbett D.S."/>
            <person name="Martin F."/>
            <person name="Nordberg H.P."/>
            <person name="Cantor M.N."/>
            <person name="Hua S.X."/>
        </authorList>
    </citation>
    <scope>NUCLEOTIDE SEQUENCE [LARGE SCALE GENOMIC DNA]</scope>
    <source>
        <strain evidence="1 2">LaAM-08-1</strain>
    </source>
</reference>
<organism evidence="1 2">
    <name type="scientific">Laccaria amethystina LaAM-08-1</name>
    <dbReference type="NCBI Taxonomy" id="1095629"/>
    <lineage>
        <taxon>Eukaryota</taxon>
        <taxon>Fungi</taxon>
        <taxon>Dikarya</taxon>
        <taxon>Basidiomycota</taxon>
        <taxon>Agaricomycotina</taxon>
        <taxon>Agaricomycetes</taxon>
        <taxon>Agaricomycetidae</taxon>
        <taxon>Agaricales</taxon>
        <taxon>Agaricineae</taxon>
        <taxon>Hydnangiaceae</taxon>
        <taxon>Laccaria</taxon>
    </lineage>
</organism>
<accession>A0A0C9XXE6</accession>
<keyword evidence="2" id="KW-1185">Reference proteome</keyword>
<dbReference type="Proteomes" id="UP000054477">
    <property type="component" value="Unassembled WGS sequence"/>
</dbReference>
<protein>
    <submittedName>
        <fullName evidence="1">Uncharacterized protein</fullName>
    </submittedName>
</protein>
<sequence length="50" mass="5410">MAFASGKMHSPTVMFPTGHGIDEIVIAAEVPSTWDTQICDINAIYFELPG</sequence>
<dbReference type="HOGENOM" id="CLU_3125274_0_0_1"/>
<reference evidence="2" key="2">
    <citation type="submission" date="2015-01" db="EMBL/GenBank/DDBJ databases">
        <title>Evolutionary Origins and Diversification of the Mycorrhizal Mutualists.</title>
        <authorList>
            <consortium name="DOE Joint Genome Institute"/>
            <consortium name="Mycorrhizal Genomics Consortium"/>
            <person name="Kohler A."/>
            <person name="Kuo A."/>
            <person name="Nagy L.G."/>
            <person name="Floudas D."/>
            <person name="Copeland A."/>
            <person name="Barry K.W."/>
            <person name="Cichocki N."/>
            <person name="Veneault-Fourrey C."/>
            <person name="LaButti K."/>
            <person name="Lindquist E.A."/>
            <person name="Lipzen A."/>
            <person name="Lundell T."/>
            <person name="Morin E."/>
            <person name="Murat C."/>
            <person name="Riley R."/>
            <person name="Ohm R."/>
            <person name="Sun H."/>
            <person name="Tunlid A."/>
            <person name="Henrissat B."/>
            <person name="Grigoriev I.V."/>
            <person name="Hibbett D.S."/>
            <person name="Martin F."/>
        </authorList>
    </citation>
    <scope>NUCLEOTIDE SEQUENCE [LARGE SCALE GENOMIC DNA]</scope>
    <source>
        <strain evidence="2">LaAM-08-1</strain>
    </source>
</reference>
<gene>
    <name evidence="1" type="ORF">K443DRAFT_762</name>
</gene>
<evidence type="ECO:0000313" key="1">
    <source>
        <dbReference type="EMBL" id="KIK09661.1"/>
    </source>
</evidence>
<proteinExistence type="predicted"/>
<dbReference type="EMBL" id="KN838538">
    <property type="protein sequence ID" value="KIK09661.1"/>
    <property type="molecule type" value="Genomic_DNA"/>
</dbReference>
<evidence type="ECO:0000313" key="2">
    <source>
        <dbReference type="Proteomes" id="UP000054477"/>
    </source>
</evidence>